<organism evidence="6 7">
    <name type="scientific">Streptomyces daliensis</name>
    <dbReference type="NCBI Taxonomy" id="299421"/>
    <lineage>
        <taxon>Bacteria</taxon>
        <taxon>Bacillati</taxon>
        <taxon>Actinomycetota</taxon>
        <taxon>Actinomycetes</taxon>
        <taxon>Kitasatosporales</taxon>
        <taxon>Streptomycetaceae</taxon>
        <taxon>Streptomyces</taxon>
    </lineage>
</organism>
<feature type="binding site" evidence="4">
    <location>
        <position position="194"/>
    </location>
    <ligand>
        <name>Zn(2+)</name>
        <dbReference type="ChEBI" id="CHEBI:29105"/>
        <label>2</label>
    </ligand>
</feature>
<feature type="binding site" evidence="4">
    <location>
        <position position="280"/>
    </location>
    <ligand>
        <name>Zn(2+)</name>
        <dbReference type="ChEBI" id="CHEBI:29105"/>
        <label>1</label>
    </ligand>
</feature>
<evidence type="ECO:0000256" key="4">
    <source>
        <dbReference type="PIRSR" id="PIRSR601559-51"/>
    </source>
</evidence>
<comment type="caution">
    <text evidence="6">The sequence shown here is derived from an EMBL/GenBank/DDBJ whole genome shotgun (WGS) entry which is preliminary data.</text>
</comment>
<evidence type="ECO:0000256" key="5">
    <source>
        <dbReference type="PROSITE-ProRule" id="PRU00679"/>
    </source>
</evidence>
<feature type="modified residue" description="N6-carboxylysine" evidence="3 5">
    <location>
        <position position="161"/>
    </location>
</feature>
<feature type="binding site" evidence="4">
    <location>
        <position position="29"/>
    </location>
    <ligand>
        <name>Zn(2+)</name>
        <dbReference type="ChEBI" id="CHEBI:29105"/>
        <label>1</label>
    </ligand>
</feature>
<dbReference type="Proteomes" id="UP000675554">
    <property type="component" value="Unassembled WGS sequence"/>
</dbReference>
<dbReference type="PANTHER" id="PTHR10819:SF3">
    <property type="entry name" value="PHOSPHOTRIESTERASE-RELATED PROTEIN"/>
    <property type="match status" value="1"/>
</dbReference>
<evidence type="ECO:0000256" key="1">
    <source>
        <dbReference type="ARBA" id="ARBA00022723"/>
    </source>
</evidence>
<dbReference type="PIRSF" id="PIRSF016839">
    <property type="entry name" value="PhP"/>
    <property type="match status" value="1"/>
</dbReference>
<name>A0A8T4IYR1_9ACTN</name>
<dbReference type="Gene3D" id="3.20.20.140">
    <property type="entry name" value="Metal-dependent hydrolases"/>
    <property type="match status" value="1"/>
</dbReference>
<feature type="binding site" evidence="4">
    <location>
        <position position="223"/>
    </location>
    <ligand>
        <name>Zn(2+)</name>
        <dbReference type="ChEBI" id="CHEBI:29105"/>
        <label>2</label>
    </ligand>
</feature>
<dbReference type="GO" id="GO:0016787">
    <property type="term" value="F:hydrolase activity"/>
    <property type="evidence" value="ECO:0007669"/>
    <property type="project" value="UniProtKB-KW"/>
</dbReference>
<feature type="binding site" description="via carbamate group" evidence="4">
    <location>
        <position position="161"/>
    </location>
    <ligand>
        <name>Zn(2+)</name>
        <dbReference type="ChEBI" id="CHEBI:29105"/>
        <label>1</label>
    </ligand>
</feature>
<dbReference type="InterPro" id="IPR001559">
    <property type="entry name" value="Phosphotriesterase"/>
</dbReference>
<evidence type="ECO:0000256" key="3">
    <source>
        <dbReference type="PIRSR" id="PIRSR601559-50"/>
    </source>
</evidence>
<keyword evidence="7" id="KW-1185">Reference proteome</keyword>
<protein>
    <submittedName>
        <fullName evidence="6">Phosphotriesterase</fullName>
    </submittedName>
</protein>
<proteinExistence type="inferred from homology"/>
<dbReference type="EMBL" id="JAGSMN010000670">
    <property type="protein sequence ID" value="MBR7676490.1"/>
    <property type="molecule type" value="Genomic_DNA"/>
</dbReference>
<reference evidence="6" key="1">
    <citation type="submission" date="2021-04" db="EMBL/GenBank/DDBJ databases">
        <title>Sequencing of actinobacteria type strains.</title>
        <authorList>
            <person name="Nguyen G.-S."/>
            <person name="Wentzel A."/>
        </authorList>
    </citation>
    <scope>NUCLEOTIDE SEQUENCE</scope>
    <source>
        <strain evidence="6">DSM 42095</strain>
    </source>
</reference>
<evidence type="ECO:0000313" key="7">
    <source>
        <dbReference type="Proteomes" id="UP000675554"/>
    </source>
</evidence>
<dbReference type="PROSITE" id="PS51347">
    <property type="entry name" value="PHOSPHOTRIESTERASE_2"/>
    <property type="match status" value="1"/>
</dbReference>
<sequence>MTPTGSGGPAVRTVLGDVPGAALGVCDAHDHLFLRSPRLPGQELADLEAAEAELRGFAALGGRSVVQWTPYGMGRRSGALVELARRTGVHLVAATGLHQAAHYAPGASGEPGDVSARDLPGYGSDDPSEGLAELADLFTEELTQGVRGGVCGERARAGLIKVAGGCHGLDPHARRTLGAAARAHHGTGAPVAVHLEGGTAAPDVLALLCGELGVPARSVLLGHLGRFPDTGLHREVAEAGAWLVFDGPSRAHHATDRRLFDCLAALVEDGHGARLLVGADTTTAAARGAPGMPYLLRTLRPRMEREFGPELAEQVFVRNPARAFAADWAGVPAAPAPPAA</sequence>
<evidence type="ECO:0000256" key="2">
    <source>
        <dbReference type="ARBA" id="ARBA00022801"/>
    </source>
</evidence>
<accession>A0A8T4IYR1</accession>
<evidence type="ECO:0000313" key="6">
    <source>
        <dbReference type="EMBL" id="MBR7676490.1"/>
    </source>
</evidence>
<keyword evidence="1 4" id="KW-0479">Metal-binding</keyword>
<dbReference type="PANTHER" id="PTHR10819">
    <property type="entry name" value="PHOSPHOTRIESTERASE-RELATED"/>
    <property type="match status" value="1"/>
</dbReference>
<dbReference type="AlphaFoldDB" id="A0A8T4IYR1"/>
<feature type="binding site" evidence="4">
    <location>
        <position position="31"/>
    </location>
    <ligand>
        <name>Zn(2+)</name>
        <dbReference type="ChEBI" id="CHEBI:29105"/>
        <label>1</label>
    </ligand>
</feature>
<gene>
    <name evidence="6" type="ORF">KDA82_26475</name>
</gene>
<dbReference type="GO" id="GO:0008270">
    <property type="term" value="F:zinc ion binding"/>
    <property type="evidence" value="ECO:0007669"/>
    <property type="project" value="InterPro"/>
</dbReference>
<comment type="cofactor">
    <cofactor evidence="4">
        <name>a divalent metal cation</name>
        <dbReference type="ChEBI" id="CHEBI:60240"/>
    </cofactor>
    <text evidence="4">Binds 2 divalent metal cations per subunit.</text>
</comment>
<comment type="similarity">
    <text evidence="5">Belongs to the metallo-dependent hydrolases superfamily. Phosphotriesterase family.</text>
</comment>
<dbReference type="InterPro" id="IPR032466">
    <property type="entry name" value="Metal_Hydrolase"/>
</dbReference>
<dbReference type="SUPFAM" id="SSF51556">
    <property type="entry name" value="Metallo-dependent hydrolases"/>
    <property type="match status" value="1"/>
</dbReference>
<dbReference type="Pfam" id="PF02126">
    <property type="entry name" value="PTE"/>
    <property type="match status" value="1"/>
</dbReference>
<keyword evidence="2" id="KW-0378">Hydrolase</keyword>
<feature type="binding site" description="via carbamate group" evidence="4">
    <location>
        <position position="161"/>
    </location>
    <ligand>
        <name>Zn(2+)</name>
        <dbReference type="ChEBI" id="CHEBI:29105"/>
        <label>2</label>
    </ligand>
</feature>